<dbReference type="STRING" id="504805.SAMN05421505_1036"/>
<dbReference type="OrthoDB" id="3872623at2"/>
<gene>
    <name evidence="1" type="ORF">SAMN05421505_1036</name>
</gene>
<evidence type="ECO:0000313" key="2">
    <source>
        <dbReference type="Proteomes" id="UP000198923"/>
    </source>
</evidence>
<dbReference type="RefSeq" id="WP_093168208.1">
    <property type="nucleotide sequence ID" value="NZ_FNCN01000003.1"/>
</dbReference>
<keyword evidence="2" id="KW-1185">Reference proteome</keyword>
<evidence type="ECO:0000313" key="1">
    <source>
        <dbReference type="EMBL" id="SDG27652.1"/>
    </source>
</evidence>
<accession>A0A1G7SXQ4</accession>
<name>A0A1G7SXQ4_9ACTN</name>
<sequence>MMPIDPHADLGRRAWLACPSCHDGHDCADCLARRNCPVHWRYLLANQGHVVHLQCPSCTHLWAQDTR</sequence>
<dbReference type="EMBL" id="FNCN01000003">
    <property type="protein sequence ID" value="SDG27652.1"/>
    <property type="molecule type" value="Genomic_DNA"/>
</dbReference>
<organism evidence="1 2">
    <name type="scientific">Sinosporangium album</name>
    <dbReference type="NCBI Taxonomy" id="504805"/>
    <lineage>
        <taxon>Bacteria</taxon>
        <taxon>Bacillati</taxon>
        <taxon>Actinomycetota</taxon>
        <taxon>Actinomycetes</taxon>
        <taxon>Streptosporangiales</taxon>
        <taxon>Streptosporangiaceae</taxon>
        <taxon>Sinosporangium</taxon>
    </lineage>
</organism>
<proteinExistence type="predicted"/>
<reference evidence="1 2" key="1">
    <citation type="submission" date="2016-10" db="EMBL/GenBank/DDBJ databases">
        <authorList>
            <person name="de Groot N.N."/>
        </authorList>
    </citation>
    <scope>NUCLEOTIDE SEQUENCE [LARGE SCALE GENOMIC DNA]</scope>
    <source>
        <strain evidence="1 2">CPCC 201354</strain>
    </source>
</reference>
<protein>
    <submittedName>
        <fullName evidence="1">Uncharacterized protein</fullName>
    </submittedName>
</protein>
<dbReference type="Proteomes" id="UP000198923">
    <property type="component" value="Unassembled WGS sequence"/>
</dbReference>
<dbReference type="AlphaFoldDB" id="A0A1G7SXQ4"/>